<dbReference type="HOGENOM" id="CLU_1698476_0_0_9"/>
<reference evidence="1 2" key="1">
    <citation type="journal article" date="2011" name="J. Bacteriol.">
        <title>Genome sequence of Brevibacillus laterosporus LMG 15441, a pathogen of invertebrates.</title>
        <authorList>
            <person name="Djukic M."/>
            <person name="Poehlein A."/>
            <person name="Thurmer A."/>
            <person name="Daniel R."/>
        </authorList>
    </citation>
    <scope>NUCLEOTIDE SEQUENCE [LARGE SCALE GENOMIC DNA]</scope>
    <source>
        <strain evidence="1 2">LMG 15441</strain>
    </source>
</reference>
<dbReference type="KEGG" id="blr:BRLA_c038040"/>
<dbReference type="RefSeq" id="WP_003338724.1">
    <property type="nucleotide sequence ID" value="NZ_CP007806.1"/>
</dbReference>
<name>A0A075R8C1_BRELA</name>
<evidence type="ECO:0000313" key="1">
    <source>
        <dbReference type="EMBL" id="AIG28104.1"/>
    </source>
</evidence>
<accession>A0A075R8C1</accession>
<dbReference type="EMBL" id="CP007806">
    <property type="protein sequence ID" value="AIG28104.1"/>
    <property type="molecule type" value="Genomic_DNA"/>
</dbReference>
<gene>
    <name evidence="1" type="ORF">BRLA_c038040</name>
</gene>
<proteinExistence type="predicted"/>
<evidence type="ECO:0000313" key="2">
    <source>
        <dbReference type="Proteomes" id="UP000005850"/>
    </source>
</evidence>
<dbReference type="Proteomes" id="UP000005850">
    <property type="component" value="Chromosome"/>
</dbReference>
<dbReference type="AlphaFoldDB" id="A0A075R8C1"/>
<keyword evidence="2" id="KW-1185">Reference proteome</keyword>
<protein>
    <submittedName>
        <fullName evidence="1">Uncharacterized protein</fullName>
    </submittedName>
</protein>
<organism evidence="1 2">
    <name type="scientific">Brevibacillus laterosporus LMG 15441</name>
    <dbReference type="NCBI Taxonomy" id="1042163"/>
    <lineage>
        <taxon>Bacteria</taxon>
        <taxon>Bacillati</taxon>
        <taxon>Bacillota</taxon>
        <taxon>Bacilli</taxon>
        <taxon>Bacillales</taxon>
        <taxon>Paenibacillaceae</taxon>
        <taxon>Brevibacillus</taxon>
    </lineage>
</organism>
<sequence>MLDILVAKVDEELSAYGVTTEVLLKTERSILEGEEYHEVEMRFTEDEAREGAPVAVIHLFPLEEAKMCEIEVEVTYLVDGRDTNALWQAAKAIVPEIAFTSKKRMLSPEQDSQMEWVADFHFMLPLNPMDEQDEWKPVLTNMAAHVGKLVRIVY</sequence>